<dbReference type="EMBL" id="CAIX01000100">
    <property type="protein sequence ID" value="CCI45530.1"/>
    <property type="molecule type" value="Genomic_DNA"/>
</dbReference>
<evidence type="ECO:0000256" key="1">
    <source>
        <dbReference type="SAM" id="MobiDB-lite"/>
    </source>
</evidence>
<evidence type="ECO:0000313" key="2">
    <source>
        <dbReference type="EMBL" id="CCI45530.1"/>
    </source>
</evidence>
<reference evidence="2 3" key="1">
    <citation type="submission" date="2012-05" db="EMBL/GenBank/DDBJ databases">
        <title>Recombination and specialization in a pathogen metapopulation.</title>
        <authorList>
            <person name="Gardiner A."/>
            <person name="Kemen E."/>
            <person name="Schultz-Larsen T."/>
            <person name="MacLean D."/>
            <person name="Van Oosterhout C."/>
            <person name="Jones J.D.G."/>
        </authorList>
    </citation>
    <scope>NUCLEOTIDE SEQUENCE [LARGE SCALE GENOMIC DNA]</scope>
    <source>
        <strain evidence="2 3">Ac Nc2</strain>
    </source>
</reference>
<dbReference type="Proteomes" id="UP000053237">
    <property type="component" value="Unassembled WGS sequence"/>
</dbReference>
<proteinExistence type="predicted"/>
<organism evidence="2 3">
    <name type="scientific">Albugo candida</name>
    <dbReference type="NCBI Taxonomy" id="65357"/>
    <lineage>
        <taxon>Eukaryota</taxon>
        <taxon>Sar</taxon>
        <taxon>Stramenopiles</taxon>
        <taxon>Oomycota</taxon>
        <taxon>Peronosporomycetes</taxon>
        <taxon>Albuginales</taxon>
        <taxon>Albuginaceae</taxon>
        <taxon>Albugo</taxon>
    </lineage>
</organism>
<name>A0A024GGR5_9STRA</name>
<accession>A0A024GGR5</accession>
<dbReference type="InParanoid" id="A0A024GGR5"/>
<dbReference type="AlphaFoldDB" id="A0A024GGR5"/>
<evidence type="ECO:0000313" key="3">
    <source>
        <dbReference type="Proteomes" id="UP000053237"/>
    </source>
</evidence>
<dbReference type="STRING" id="65357.A0A024GGR5"/>
<feature type="region of interest" description="Disordered" evidence="1">
    <location>
        <begin position="1"/>
        <end position="22"/>
    </location>
</feature>
<comment type="caution">
    <text evidence="2">The sequence shown here is derived from an EMBL/GenBank/DDBJ whole genome shotgun (WGS) entry which is preliminary data.</text>
</comment>
<keyword evidence="3" id="KW-1185">Reference proteome</keyword>
<feature type="compositionally biased region" description="Basic and acidic residues" evidence="1">
    <location>
        <begin position="1"/>
        <end position="11"/>
    </location>
</feature>
<protein>
    <submittedName>
        <fullName evidence="2">Uncharacterized protein</fullName>
    </submittedName>
</protein>
<gene>
    <name evidence="2" type="ORF">BN9_064270</name>
</gene>
<sequence length="223" mass="25142">MFLRTRYEGRMPRTLNPRSNPEIASHWQADTDTSREIAKAIEEAERGNDSEHSIEKGIPALMLANIKETSSDTAADRWLSTCFEEFVHIRADNFDHTPIQTQLSPTGLISIAAADLDQEPQSNETPASQPFLQRLKDGLLRNVSRSTSGRRNGRENTEASSQLRFLSILRRVNELSSKHQAPDDLGGLSYPQILRLPTFKYSIREMDHPDKTPCCGETDFSTL</sequence>
<dbReference type="OrthoDB" id="9984778at2759"/>